<reference evidence="1 2" key="3">
    <citation type="journal article" date="2022" name="Microbiol. Spectr.">
        <title>Folding features and dynamics of 3D genome architecture in plant fungal pathogens.</title>
        <authorList>
            <person name="Xia C."/>
        </authorList>
    </citation>
    <scope>NUCLEOTIDE SEQUENCE [LARGE SCALE GENOMIC DNA]</scope>
    <source>
        <strain evidence="1 2">93-210</strain>
    </source>
</reference>
<reference evidence="2" key="2">
    <citation type="journal article" date="2018" name="Mol. Plant Microbe Interact.">
        <title>Genome sequence resources for the wheat stripe rust pathogen (Puccinia striiformis f. sp. tritici) and the barley stripe rust pathogen (Puccinia striiformis f. sp. hordei).</title>
        <authorList>
            <person name="Xia C."/>
            <person name="Wang M."/>
            <person name="Yin C."/>
            <person name="Cornejo O.E."/>
            <person name="Hulbert S.H."/>
            <person name="Chen X."/>
        </authorList>
    </citation>
    <scope>NUCLEOTIDE SEQUENCE [LARGE SCALE GENOMIC DNA]</scope>
    <source>
        <strain evidence="2">93-210</strain>
    </source>
</reference>
<evidence type="ECO:0000313" key="1">
    <source>
        <dbReference type="EMBL" id="KAI7936944.1"/>
    </source>
</evidence>
<organism evidence="1 2">
    <name type="scientific">Puccinia striiformis f. sp. tritici</name>
    <dbReference type="NCBI Taxonomy" id="168172"/>
    <lineage>
        <taxon>Eukaryota</taxon>
        <taxon>Fungi</taxon>
        <taxon>Dikarya</taxon>
        <taxon>Basidiomycota</taxon>
        <taxon>Pucciniomycotina</taxon>
        <taxon>Pucciniomycetes</taxon>
        <taxon>Pucciniales</taxon>
        <taxon>Pucciniaceae</taxon>
        <taxon>Puccinia</taxon>
    </lineage>
</organism>
<sequence>MASSVFKFAKKNLGLAPDPKLNFRSSTLAQLHASGREIPSSDTGYWSNYYTIFDFSSDVTTLISINELRKVVRLQPQNMITLTKILVSKLDSLVHCDLTKKALIDREITPEERATRSDHTSLNKNYTTNNNSFTNQLKGFSQKVPSTLLNSAAEIVGVGGSSNNKLPKGPLREILNCVRVLTRILPLLMEEAASNDPTSPTSTSFSTHEGNSNNKSHNEKAVWINNLLWGTQQQDSKAEEDLQRSQFVLDEDDQDDQDSSETVKLVQEINQKTLSSTNLNSDSTTNEDKPALMVTLIDTILDLLFLPGVCVPAAIMTNSQSGSSTSRYPIWTAGIGSSQTPIDHSPSHNSAKVEVIRLLLSIISKPLYSPPHLYSTNGDNPSISDILGYENIQQNDRLRKTLEGPNPALTYLCTQTSKPILLSLLCSLLNTSLAPIKSNYSSPSNTLNTIANGIGRMTSSRKSLGGSSSFDPLEPNHTNANASPNNTRRPSLTTQLSSSGNSSSIYYGGASSAGISQDLPGWSAALLSVLLLPDPIKNRRQSLQQQEDENVVPTKNRKEVVEEPNGFRIYLSKIHRTNDLNFIIDNLLLIIMKPMTVTSQLLNTETIVGSSGIIGNSFMSNGIGGGGGAGGQLIEGLMILQLSLESNTRLISHLISTGKIVSIMISLIFICLEQKDSISPKSGLVKLCAITLQLLTSQDRKELAHLINSKVDLPVGIRAQYSVPGTLADFLIVSICSVIFSTISSASSPSPGLSDGVNNHSTFTSLILCLTNLSPFFKDLNSLSSNSLSKLFLILSTPSFLLKEESNVKLLYYVLECFNNIIHYQMPDNPHLIYSIIKVHQRIESLGKFTLKEGIKEIERAQQKRRSLNQIKGGNETPRLSRRGSTRTITSLNDQEEEVEDEAGEGDKIFDVDDHDQLVTKSINLQDKGKGKMRDNHQHSTSTMIDPQQYNNLGSTSTSISGSSSSDQFQVLGGGEGSRKSSMNIDRSSSLSHSSENWSHHHSKKNSASSGIDLDNLSSSASSFSTSVPGKISPASIGRNGFVPTESWVASWRDSLPLDTIQIMVTELKPKVIGEGSNKVETQPSAQSLNLLRSATLLGMIPQPDKKSKKARRFEFNNANNSQGLNWIGSYIWSMIFIKDSNSMSGNYFSSSSSSNNSINNPGGGGGDSLRIKLFGVKILPRRSSSGIVLGLFKPFVSSSSSSSSSSSTTNNSSTHNSSTNNSGNRSGNRSMGLPASRSASYLNLGQEPTPTRDRHLSN</sequence>
<dbReference type="EMBL" id="CM045881">
    <property type="protein sequence ID" value="KAI7936944.1"/>
    <property type="molecule type" value="Genomic_DNA"/>
</dbReference>
<dbReference type="Proteomes" id="UP001060170">
    <property type="component" value="Chromosome 17"/>
</dbReference>
<keyword evidence="2" id="KW-1185">Reference proteome</keyword>
<comment type="caution">
    <text evidence="1">The sequence shown here is derived from an EMBL/GenBank/DDBJ whole genome shotgun (WGS) entry which is preliminary data.</text>
</comment>
<reference evidence="2" key="1">
    <citation type="journal article" date="2018" name="BMC Genomics">
        <title>Genomic insights into host adaptation between the wheat stripe rust pathogen (Puccinia striiformis f. sp. tritici) and the barley stripe rust pathogen (Puccinia striiformis f. sp. hordei).</title>
        <authorList>
            <person name="Xia C."/>
            <person name="Wang M."/>
            <person name="Yin C."/>
            <person name="Cornejo O.E."/>
            <person name="Hulbert S.H."/>
            <person name="Chen X."/>
        </authorList>
    </citation>
    <scope>NUCLEOTIDE SEQUENCE [LARGE SCALE GENOMIC DNA]</scope>
    <source>
        <strain evidence="2">93-210</strain>
    </source>
</reference>
<gene>
    <name evidence="1" type="ORF">MJO28_015843</name>
</gene>
<accession>A0ACC0DRI5</accession>
<protein>
    <submittedName>
        <fullName evidence="1">Uncharacterized protein</fullName>
    </submittedName>
</protein>
<evidence type="ECO:0000313" key="2">
    <source>
        <dbReference type="Proteomes" id="UP001060170"/>
    </source>
</evidence>
<proteinExistence type="predicted"/>
<name>A0ACC0DRI5_9BASI</name>